<dbReference type="RefSeq" id="WP_057988247.1">
    <property type="nucleotide sequence ID" value="NZ_JAGGKH010000006.1"/>
</dbReference>
<evidence type="ECO:0000313" key="4">
    <source>
        <dbReference type="Proteomes" id="UP000053881"/>
    </source>
</evidence>
<dbReference type="Pfam" id="PF02585">
    <property type="entry name" value="PIG-L"/>
    <property type="match status" value="1"/>
</dbReference>
<reference evidence="3 5" key="1">
    <citation type="submission" date="2015-05" db="EMBL/GenBank/DDBJ databases">
        <title>Comparison of genome.</title>
        <authorList>
            <person name="Zheng Z."/>
            <person name="Sun M."/>
        </authorList>
    </citation>
    <scope>NUCLEOTIDE SEQUENCE [LARGE SCALE GENOMIC DNA]</scope>
    <source>
        <strain evidence="3 5">G25-74</strain>
    </source>
</reference>
<dbReference type="EMBL" id="LDJR01000053">
    <property type="protein sequence ID" value="OAK69794.1"/>
    <property type="molecule type" value="Genomic_DNA"/>
</dbReference>
<dbReference type="GO" id="GO:0019213">
    <property type="term" value="F:deacetylase activity"/>
    <property type="evidence" value="ECO:0007669"/>
    <property type="project" value="InterPro"/>
</dbReference>
<dbReference type="InterPro" id="IPR024078">
    <property type="entry name" value="LmbE-like_dom_sf"/>
</dbReference>
<gene>
    <name evidence="3" type="ORF">ABB05_13510</name>
    <name evidence="2" type="ORF">ACA29_04785</name>
</gene>
<dbReference type="NCBIfam" id="TIGR04001">
    <property type="entry name" value="thiol_BshB1"/>
    <property type="match status" value="1"/>
</dbReference>
<dbReference type="GO" id="GO:0016811">
    <property type="term" value="F:hydrolase activity, acting on carbon-nitrogen (but not peptide) bonds, in linear amides"/>
    <property type="evidence" value="ECO:0007669"/>
    <property type="project" value="TreeGrafter"/>
</dbReference>
<evidence type="ECO:0000256" key="1">
    <source>
        <dbReference type="ARBA" id="ARBA00001947"/>
    </source>
</evidence>
<dbReference type="PANTHER" id="PTHR12993:SF30">
    <property type="entry name" value="N-ACETYL-ALPHA-D-GLUCOSAMINYL L-MALATE DEACETYLASE 1"/>
    <property type="match status" value="1"/>
</dbReference>
<dbReference type="InterPro" id="IPR023842">
    <property type="entry name" value="Bacillithiol_biosynth_BshB1"/>
</dbReference>
<evidence type="ECO:0000313" key="5">
    <source>
        <dbReference type="Proteomes" id="UP000077881"/>
    </source>
</evidence>
<dbReference type="Proteomes" id="UP000077881">
    <property type="component" value="Unassembled WGS sequence"/>
</dbReference>
<dbReference type="Gene3D" id="3.40.50.10320">
    <property type="entry name" value="LmbE-like"/>
    <property type="match status" value="1"/>
</dbReference>
<dbReference type="Proteomes" id="UP000053881">
    <property type="component" value="Unassembled WGS sequence"/>
</dbReference>
<evidence type="ECO:0000313" key="2">
    <source>
        <dbReference type="EMBL" id="KRG16267.1"/>
    </source>
</evidence>
<dbReference type="PANTHER" id="PTHR12993">
    <property type="entry name" value="N-ACETYLGLUCOSAMINYL-PHOSPHATIDYLINOSITOL DE-N-ACETYLASE-RELATED"/>
    <property type="match status" value="1"/>
</dbReference>
<proteinExistence type="predicted"/>
<keyword evidence="5" id="KW-1185">Reference proteome</keyword>
<sequence>MSDHGIDVLAFGAHADDVEIGMGGSLAKWTNIGKKIVICDLTEAELSSNGDVNTRRAEAEKAAKTLGVKERVNLKFPDRGLSITDKYIRDMVQVIREYQPKVIFAPYYKDRHPDHEHCSQLVTEAFFSAGIRKYMAAGEAKAHKPAFLYHYMINGFTTPTFMVDITKYIEQKVQALQAYQSQFFMPQNGVKTPLTEGYIETVTAREKLFGKEVGVAFAEGFVSNKPLLIQNDIFGEKL</sequence>
<accession>A0A0Q9Y5M8</accession>
<dbReference type="EMBL" id="LGPB01000038">
    <property type="protein sequence ID" value="KRG16267.1"/>
    <property type="molecule type" value="Genomic_DNA"/>
</dbReference>
<evidence type="ECO:0000313" key="3">
    <source>
        <dbReference type="EMBL" id="OAK69794.1"/>
    </source>
</evidence>
<name>A0A0Q9Y5M8_9BACI</name>
<comment type="caution">
    <text evidence="2">The sequence shown here is derived from an EMBL/GenBank/DDBJ whole genome shotgun (WGS) entry which is preliminary data.</text>
</comment>
<comment type="cofactor">
    <cofactor evidence="1">
        <name>Zn(2+)</name>
        <dbReference type="ChEBI" id="CHEBI:29105"/>
    </cofactor>
</comment>
<organism evidence="2 4">
    <name type="scientific">Lederbergia galactosidilytica</name>
    <dbReference type="NCBI Taxonomy" id="217031"/>
    <lineage>
        <taxon>Bacteria</taxon>
        <taxon>Bacillati</taxon>
        <taxon>Bacillota</taxon>
        <taxon>Bacilli</taxon>
        <taxon>Bacillales</taxon>
        <taxon>Bacillaceae</taxon>
        <taxon>Lederbergia</taxon>
    </lineage>
</organism>
<dbReference type="AlphaFoldDB" id="A0A0Q9Y5M8"/>
<dbReference type="InterPro" id="IPR003737">
    <property type="entry name" value="GlcNAc_PI_deacetylase-related"/>
</dbReference>
<dbReference type="STRING" id="217031.ABB05_13510"/>
<reference evidence="2 4" key="2">
    <citation type="submission" date="2015-06" db="EMBL/GenBank/DDBJ databases">
        <title>Genome sequencing project of Bacillus galactosidilyticus PL133.</title>
        <authorList>
            <person name="Gaiero J."/>
            <person name="Nicol R."/>
            <person name="Habash M."/>
        </authorList>
    </citation>
    <scope>NUCLEOTIDE SEQUENCE [LARGE SCALE GENOMIC DNA]</scope>
    <source>
        <strain evidence="2 4">PL133</strain>
    </source>
</reference>
<dbReference type="SUPFAM" id="SSF102588">
    <property type="entry name" value="LmbE-like"/>
    <property type="match status" value="1"/>
</dbReference>
<dbReference type="GO" id="GO:0071793">
    <property type="term" value="P:bacillithiol biosynthetic process"/>
    <property type="evidence" value="ECO:0007669"/>
    <property type="project" value="InterPro"/>
</dbReference>
<dbReference type="OrthoDB" id="9778719at2"/>
<protein>
    <submittedName>
        <fullName evidence="2">Deacetylase</fullName>
    </submittedName>
</protein>
<dbReference type="PATRIC" id="fig|217031.4.peg.1611"/>